<evidence type="ECO:0000313" key="1">
    <source>
        <dbReference type="EMBL" id="MEI4771834.1"/>
    </source>
</evidence>
<dbReference type="Proteomes" id="UP001364890">
    <property type="component" value="Unassembled WGS sequence"/>
</dbReference>
<reference evidence="1 2" key="1">
    <citation type="submission" date="2024-01" db="EMBL/GenBank/DDBJ databases">
        <title>Seven novel Bacillus-like species.</title>
        <authorList>
            <person name="Liu G."/>
        </authorList>
    </citation>
    <scope>NUCLEOTIDE SEQUENCE [LARGE SCALE GENOMIC DNA]</scope>
    <source>
        <strain evidence="1 2">FJAT-51614</strain>
    </source>
</reference>
<organism evidence="1 2">
    <name type="scientific">Psychrobacillus mangrovi</name>
    <dbReference type="NCBI Taxonomy" id="3117745"/>
    <lineage>
        <taxon>Bacteria</taxon>
        <taxon>Bacillati</taxon>
        <taxon>Bacillota</taxon>
        <taxon>Bacilli</taxon>
        <taxon>Bacillales</taxon>
        <taxon>Bacillaceae</taxon>
        <taxon>Psychrobacillus</taxon>
    </lineage>
</organism>
<name>A0ABU8FAL1_9BACI</name>
<proteinExistence type="predicted"/>
<dbReference type="EMBL" id="JBAWSY010000029">
    <property type="protein sequence ID" value="MEI4771834.1"/>
    <property type="molecule type" value="Genomic_DNA"/>
</dbReference>
<accession>A0ABU8FAL1</accession>
<gene>
    <name evidence="1" type="ORF">WAX74_19720</name>
</gene>
<sequence length="48" mass="5672">MIKKYNFIIEGKIIDVYAKSKVEAKEKAKQIYDEISMEEKSPQELHRA</sequence>
<dbReference type="RefSeq" id="WP_336499383.1">
    <property type="nucleotide sequence ID" value="NZ_JBAWSY010000029.1"/>
</dbReference>
<comment type="caution">
    <text evidence="1">The sequence shown here is derived from an EMBL/GenBank/DDBJ whole genome shotgun (WGS) entry which is preliminary data.</text>
</comment>
<protein>
    <submittedName>
        <fullName evidence="1">Uncharacterized protein</fullName>
    </submittedName>
</protein>
<evidence type="ECO:0000313" key="2">
    <source>
        <dbReference type="Proteomes" id="UP001364890"/>
    </source>
</evidence>
<keyword evidence="2" id="KW-1185">Reference proteome</keyword>